<evidence type="ECO:0000256" key="1">
    <source>
        <dbReference type="ARBA" id="ARBA00022553"/>
    </source>
</evidence>
<name>A3K185_SAGS3</name>
<reference evidence="4 5" key="1">
    <citation type="submission" date="2006-06" db="EMBL/GenBank/DDBJ databases">
        <authorList>
            <person name="Moran M.A."/>
            <person name="Ferriera S."/>
            <person name="Johnson J."/>
            <person name="Kravitz S."/>
            <person name="Beeson K."/>
            <person name="Sutton G."/>
            <person name="Rogers Y.-H."/>
            <person name="Friedman R."/>
            <person name="Frazier M."/>
            <person name="Venter J.C."/>
        </authorList>
    </citation>
    <scope>NUCLEOTIDE SEQUENCE [LARGE SCALE GENOMIC DNA]</scope>
    <source>
        <strain evidence="4 5">E-37</strain>
    </source>
</reference>
<keyword evidence="5" id="KW-1185">Reference proteome</keyword>
<dbReference type="CDD" id="cd00156">
    <property type="entry name" value="REC"/>
    <property type="match status" value="1"/>
</dbReference>
<dbReference type="Pfam" id="PF00072">
    <property type="entry name" value="Response_reg"/>
    <property type="match status" value="1"/>
</dbReference>
<keyword evidence="4" id="KW-0418">Kinase</keyword>
<dbReference type="GO" id="GO:0016301">
    <property type="term" value="F:kinase activity"/>
    <property type="evidence" value="ECO:0007669"/>
    <property type="project" value="UniProtKB-KW"/>
</dbReference>
<dbReference type="RefSeq" id="WP_005857380.1">
    <property type="nucleotide sequence ID" value="NZ_CP155729.1"/>
</dbReference>
<sequence length="129" mass="14557">MAKTDKHCLIVDDQEFDRRMMRRVFAKQCPNVPLLVARDLKEARERLRAGQISIVFLDNALPDGMGVDLVQEMANDKALKGVPVVIVSDFPSPFMYAKAKAANVCEVWAKRDFVGPSVQRVMTRHARLS</sequence>
<dbReference type="InterPro" id="IPR011006">
    <property type="entry name" value="CheY-like_superfamily"/>
</dbReference>
<dbReference type="eggNOG" id="ENOG5032Y55">
    <property type="taxonomic scope" value="Bacteria"/>
</dbReference>
<dbReference type="PANTHER" id="PTHR44591">
    <property type="entry name" value="STRESS RESPONSE REGULATOR PROTEIN 1"/>
    <property type="match status" value="1"/>
</dbReference>
<dbReference type="Proteomes" id="UP000005713">
    <property type="component" value="Unassembled WGS sequence"/>
</dbReference>
<dbReference type="PANTHER" id="PTHR44591:SF24">
    <property type="entry name" value="PROTEIN-GLUTAMATE METHYLESTERASE_PROTEIN-GLUTAMINE GLUTAMINASE 1"/>
    <property type="match status" value="1"/>
</dbReference>
<dbReference type="EMBL" id="AAYA01000004">
    <property type="protein sequence ID" value="EBA08681.1"/>
    <property type="molecule type" value="Genomic_DNA"/>
</dbReference>
<comment type="caution">
    <text evidence="4">The sequence shown here is derived from an EMBL/GenBank/DDBJ whole genome shotgun (WGS) entry which is preliminary data.</text>
</comment>
<dbReference type="InterPro" id="IPR001789">
    <property type="entry name" value="Sig_transdc_resp-reg_receiver"/>
</dbReference>
<dbReference type="AlphaFoldDB" id="A3K185"/>
<evidence type="ECO:0000256" key="2">
    <source>
        <dbReference type="PROSITE-ProRule" id="PRU00169"/>
    </source>
</evidence>
<keyword evidence="4" id="KW-0808">Transferase</keyword>
<feature type="modified residue" description="4-aspartylphosphate" evidence="2">
    <location>
        <position position="58"/>
    </location>
</feature>
<evidence type="ECO:0000259" key="3">
    <source>
        <dbReference type="PROSITE" id="PS50110"/>
    </source>
</evidence>
<evidence type="ECO:0000313" key="5">
    <source>
        <dbReference type="Proteomes" id="UP000005713"/>
    </source>
</evidence>
<accession>A3K185</accession>
<dbReference type="GO" id="GO:0000160">
    <property type="term" value="P:phosphorelay signal transduction system"/>
    <property type="evidence" value="ECO:0007669"/>
    <property type="project" value="InterPro"/>
</dbReference>
<gene>
    <name evidence="4" type="ORF">SSE37_03525</name>
</gene>
<protein>
    <submittedName>
        <fullName evidence="4">Multisensor signal transduction histidine kinase</fullName>
    </submittedName>
</protein>
<evidence type="ECO:0000313" key="4">
    <source>
        <dbReference type="EMBL" id="EBA08681.1"/>
    </source>
</evidence>
<organism evidence="4 5">
    <name type="scientific">Sagittula stellata (strain ATCC 700073 / DSM 11524 / E-37)</name>
    <dbReference type="NCBI Taxonomy" id="388399"/>
    <lineage>
        <taxon>Bacteria</taxon>
        <taxon>Pseudomonadati</taxon>
        <taxon>Pseudomonadota</taxon>
        <taxon>Alphaproteobacteria</taxon>
        <taxon>Rhodobacterales</taxon>
        <taxon>Roseobacteraceae</taxon>
        <taxon>Sagittula</taxon>
    </lineage>
</organism>
<dbReference type="InterPro" id="IPR050595">
    <property type="entry name" value="Bact_response_regulator"/>
</dbReference>
<dbReference type="SUPFAM" id="SSF52172">
    <property type="entry name" value="CheY-like"/>
    <property type="match status" value="1"/>
</dbReference>
<dbReference type="PROSITE" id="PS50110">
    <property type="entry name" value="RESPONSE_REGULATORY"/>
    <property type="match status" value="1"/>
</dbReference>
<dbReference type="Gene3D" id="3.40.50.2300">
    <property type="match status" value="1"/>
</dbReference>
<feature type="domain" description="Response regulatory" evidence="3">
    <location>
        <begin position="7"/>
        <end position="125"/>
    </location>
</feature>
<dbReference type="OrthoDB" id="9789181at2"/>
<keyword evidence="1 2" id="KW-0597">Phosphoprotein</keyword>
<proteinExistence type="predicted"/>